<sequence>MFGISPSKTGTAKLHDVIRILKELGDDLKSNTLGGEKRRESLEKLKVYGRDPSYADPIYTKEGINTLVNQAFDENTPIAASREALSCIANSLLLKTQTRKYLAETKSWDKLIERLKSPEVHDEFLICRILFVETYLEKETISFEDVAKQHGLANIINDKMIQHESRFSDQGSSTITNLMADNALTETAKLIFNTTHFWPALIPALTPSIGSLFKILTLSNERPPLRQPVAQVLNALLNLDAKSPEWSTAAFPPATPTSVLIKLTNLLSSCLDAYPEAELNTLASPLIALLSKMRSSNIPLADTYLRQQLLPSVDDRTQVLGRSKSLASRLLALTTSPAAETLCDAIGNLIFELSDSDAEKFVANVGFGYASGFLVRKGIPLPSAGAGAGANAGGVPVNPITGQRLDAEPVDNLPEMTEEEKEREAERLFVLFERLKRTGVVDVVNPVEAAIRGRVEELPDDEE</sequence>
<evidence type="ECO:0000313" key="5">
    <source>
        <dbReference type="Proteomes" id="UP000799302"/>
    </source>
</evidence>
<dbReference type="GO" id="GO:0005085">
    <property type="term" value="F:guanyl-nucleotide exchange factor activity"/>
    <property type="evidence" value="ECO:0007669"/>
    <property type="project" value="UniProtKB-KW"/>
</dbReference>
<evidence type="ECO:0000256" key="3">
    <source>
        <dbReference type="ARBA" id="ARBA00023186"/>
    </source>
</evidence>
<dbReference type="AlphaFoldDB" id="A0A6A6UE58"/>
<dbReference type="GO" id="GO:0001965">
    <property type="term" value="F:G-protein alpha-subunit binding"/>
    <property type="evidence" value="ECO:0007669"/>
    <property type="project" value="TreeGrafter"/>
</dbReference>
<keyword evidence="5" id="KW-1185">Reference proteome</keyword>
<dbReference type="PANTHER" id="PTHR12425:SF5">
    <property type="entry name" value="SYNEMBRYN"/>
    <property type="match status" value="1"/>
</dbReference>
<evidence type="ECO:0000256" key="1">
    <source>
        <dbReference type="ARBA" id="ARBA00009049"/>
    </source>
</evidence>
<dbReference type="GO" id="GO:0007186">
    <property type="term" value="P:G protein-coupled receptor signaling pathway"/>
    <property type="evidence" value="ECO:0007669"/>
    <property type="project" value="TreeGrafter"/>
</dbReference>
<dbReference type="InterPro" id="IPR019318">
    <property type="entry name" value="Gua_nucleotide_exch_fac_Ric8"/>
</dbReference>
<dbReference type="Pfam" id="PF10165">
    <property type="entry name" value="Ric8"/>
    <property type="match status" value="1"/>
</dbReference>
<comment type="similarity">
    <text evidence="1">Belongs to the synembryn family.</text>
</comment>
<evidence type="ECO:0000313" key="4">
    <source>
        <dbReference type="EMBL" id="KAF2670619.1"/>
    </source>
</evidence>
<name>A0A6A6UE58_9PEZI</name>
<dbReference type="InterPro" id="IPR016024">
    <property type="entry name" value="ARM-type_fold"/>
</dbReference>
<organism evidence="4 5">
    <name type="scientific">Microthyrium microscopicum</name>
    <dbReference type="NCBI Taxonomy" id="703497"/>
    <lineage>
        <taxon>Eukaryota</taxon>
        <taxon>Fungi</taxon>
        <taxon>Dikarya</taxon>
        <taxon>Ascomycota</taxon>
        <taxon>Pezizomycotina</taxon>
        <taxon>Dothideomycetes</taxon>
        <taxon>Dothideomycetes incertae sedis</taxon>
        <taxon>Microthyriales</taxon>
        <taxon>Microthyriaceae</taxon>
        <taxon>Microthyrium</taxon>
    </lineage>
</organism>
<dbReference type="Proteomes" id="UP000799302">
    <property type="component" value="Unassembled WGS sequence"/>
</dbReference>
<dbReference type="PANTHER" id="PTHR12425">
    <property type="entry name" value="SYNEMBRYN"/>
    <property type="match status" value="1"/>
</dbReference>
<accession>A0A6A6UE58</accession>
<dbReference type="OrthoDB" id="5585685at2759"/>
<reference evidence="4" key="1">
    <citation type="journal article" date="2020" name="Stud. Mycol.">
        <title>101 Dothideomycetes genomes: a test case for predicting lifestyles and emergence of pathogens.</title>
        <authorList>
            <person name="Haridas S."/>
            <person name="Albert R."/>
            <person name="Binder M."/>
            <person name="Bloem J."/>
            <person name="Labutti K."/>
            <person name="Salamov A."/>
            <person name="Andreopoulos B."/>
            <person name="Baker S."/>
            <person name="Barry K."/>
            <person name="Bills G."/>
            <person name="Bluhm B."/>
            <person name="Cannon C."/>
            <person name="Castanera R."/>
            <person name="Culley D."/>
            <person name="Daum C."/>
            <person name="Ezra D."/>
            <person name="Gonzalez J."/>
            <person name="Henrissat B."/>
            <person name="Kuo A."/>
            <person name="Liang C."/>
            <person name="Lipzen A."/>
            <person name="Lutzoni F."/>
            <person name="Magnuson J."/>
            <person name="Mondo S."/>
            <person name="Nolan M."/>
            <person name="Ohm R."/>
            <person name="Pangilinan J."/>
            <person name="Park H.-J."/>
            <person name="Ramirez L."/>
            <person name="Alfaro M."/>
            <person name="Sun H."/>
            <person name="Tritt A."/>
            <person name="Yoshinaga Y."/>
            <person name="Zwiers L.-H."/>
            <person name="Turgeon B."/>
            <person name="Goodwin S."/>
            <person name="Spatafora J."/>
            <person name="Crous P."/>
            <person name="Grigoriev I."/>
        </authorList>
    </citation>
    <scope>NUCLEOTIDE SEQUENCE</scope>
    <source>
        <strain evidence="4">CBS 115976</strain>
    </source>
</reference>
<dbReference type="GO" id="GO:0005737">
    <property type="term" value="C:cytoplasm"/>
    <property type="evidence" value="ECO:0007669"/>
    <property type="project" value="TreeGrafter"/>
</dbReference>
<dbReference type="EMBL" id="MU004234">
    <property type="protein sequence ID" value="KAF2670619.1"/>
    <property type="molecule type" value="Genomic_DNA"/>
</dbReference>
<gene>
    <name evidence="4" type="ORF">BT63DRAFT_424541</name>
</gene>
<protein>
    <submittedName>
        <fullName evidence="4">Uncharacterized protein</fullName>
    </submittedName>
</protein>
<proteinExistence type="inferred from homology"/>
<evidence type="ECO:0000256" key="2">
    <source>
        <dbReference type="ARBA" id="ARBA00022658"/>
    </source>
</evidence>
<dbReference type="SUPFAM" id="SSF48371">
    <property type="entry name" value="ARM repeat"/>
    <property type="match status" value="1"/>
</dbReference>
<keyword evidence="3" id="KW-0143">Chaperone</keyword>
<keyword evidence="2" id="KW-0344">Guanine-nucleotide releasing factor</keyword>